<feature type="region of interest" description="Disordered" evidence="1">
    <location>
        <begin position="26"/>
        <end position="46"/>
    </location>
</feature>
<feature type="chain" id="PRO_5020040620" description="Secreted protein" evidence="2">
    <location>
        <begin position="18"/>
        <end position="99"/>
    </location>
</feature>
<accession>A0A4C1UM64</accession>
<name>A0A4C1UM64_EUMVA</name>
<dbReference type="Proteomes" id="UP000299102">
    <property type="component" value="Unassembled WGS sequence"/>
</dbReference>
<comment type="caution">
    <text evidence="3">The sequence shown here is derived from an EMBL/GenBank/DDBJ whole genome shotgun (WGS) entry which is preliminary data.</text>
</comment>
<proteinExistence type="predicted"/>
<feature type="region of interest" description="Disordered" evidence="1">
    <location>
        <begin position="76"/>
        <end position="99"/>
    </location>
</feature>
<evidence type="ECO:0000313" key="4">
    <source>
        <dbReference type="Proteomes" id="UP000299102"/>
    </source>
</evidence>
<feature type="compositionally biased region" description="Basic residues" evidence="1">
    <location>
        <begin position="86"/>
        <end position="99"/>
    </location>
</feature>
<evidence type="ECO:0000256" key="1">
    <source>
        <dbReference type="SAM" id="MobiDB-lite"/>
    </source>
</evidence>
<protein>
    <recommendedName>
        <fullName evidence="5">Secreted protein</fullName>
    </recommendedName>
</protein>
<keyword evidence="4" id="KW-1185">Reference proteome</keyword>
<organism evidence="3 4">
    <name type="scientific">Eumeta variegata</name>
    <name type="common">Bagworm moth</name>
    <name type="synonym">Eumeta japonica</name>
    <dbReference type="NCBI Taxonomy" id="151549"/>
    <lineage>
        <taxon>Eukaryota</taxon>
        <taxon>Metazoa</taxon>
        <taxon>Ecdysozoa</taxon>
        <taxon>Arthropoda</taxon>
        <taxon>Hexapoda</taxon>
        <taxon>Insecta</taxon>
        <taxon>Pterygota</taxon>
        <taxon>Neoptera</taxon>
        <taxon>Endopterygota</taxon>
        <taxon>Lepidoptera</taxon>
        <taxon>Glossata</taxon>
        <taxon>Ditrysia</taxon>
        <taxon>Tineoidea</taxon>
        <taxon>Psychidae</taxon>
        <taxon>Oiketicinae</taxon>
        <taxon>Eumeta</taxon>
    </lineage>
</organism>
<keyword evidence="2" id="KW-0732">Signal</keyword>
<feature type="signal peptide" evidence="2">
    <location>
        <begin position="1"/>
        <end position="17"/>
    </location>
</feature>
<dbReference type="AlphaFoldDB" id="A0A4C1UM64"/>
<dbReference type="EMBL" id="BGZK01000195">
    <property type="protein sequence ID" value="GBP27553.1"/>
    <property type="molecule type" value="Genomic_DNA"/>
</dbReference>
<sequence length="99" mass="10755">MISGLEFLLAEVTVGCAGVCVGLADGSEGAEGGEQEPELDKLNARDRPSLTAGMRLERVRRRRFFSSSVRTVLPGGDQSKSFFKCPRPHRQPHALKAKS</sequence>
<evidence type="ECO:0008006" key="5">
    <source>
        <dbReference type="Google" id="ProtNLM"/>
    </source>
</evidence>
<reference evidence="3 4" key="1">
    <citation type="journal article" date="2019" name="Commun. Biol.">
        <title>The bagworm genome reveals a unique fibroin gene that provides high tensile strength.</title>
        <authorList>
            <person name="Kono N."/>
            <person name="Nakamura H."/>
            <person name="Ohtoshi R."/>
            <person name="Tomita M."/>
            <person name="Numata K."/>
            <person name="Arakawa K."/>
        </authorList>
    </citation>
    <scope>NUCLEOTIDE SEQUENCE [LARGE SCALE GENOMIC DNA]</scope>
</reference>
<evidence type="ECO:0000256" key="2">
    <source>
        <dbReference type="SAM" id="SignalP"/>
    </source>
</evidence>
<gene>
    <name evidence="3" type="ORF">EVAR_18747_1</name>
</gene>
<evidence type="ECO:0000313" key="3">
    <source>
        <dbReference type="EMBL" id="GBP27553.1"/>
    </source>
</evidence>